<dbReference type="EMBL" id="JAPMOS010000041">
    <property type="protein sequence ID" value="KAJ4457718.1"/>
    <property type="molecule type" value="Genomic_DNA"/>
</dbReference>
<keyword evidence="5" id="KW-1185">Reference proteome</keyword>
<dbReference type="InterPro" id="IPR001611">
    <property type="entry name" value="Leu-rich_rpt"/>
</dbReference>
<name>A0ABQ8UG23_9EUKA</name>
<feature type="signal peptide" evidence="3">
    <location>
        <begin position="1"/>
        <end position="34"/>
    </location>
</feature>
<dbReference type="Pfam" id="PF13855">
    <property type="entry name" value="LRR_8"/>
    <property type="match status" value="2"/>
</dbReference>
<dbReference type="PRINTS" id="PR00019">
    <property type="entry name" value="LEURICHRPT"/>
</dbReference>
<evidence type="ECO:0000256" key="3">
    <source>
        <dbReference type="SAM" id="SignalP"/>
    </source>
</evidence>
<dbReference type="PANTHER" id="PTHR48004">
    <property type="entry name" value="OS01G0149700 PROTEIN"/>
    <property type="match status" value="1"/>
</dbReference>
<proteinExistence type="predicted"/>
<organism evidence="4 5">
    <name type="scientific">Paratrimastix pyriformis</name>
    <dbReference type="NCBI Taxonomy" id="342808"/>
    <lineage>
        <taxon>Eukaryota</taxon>
        <taxon>Metamonada</taxon>
        <taxon>Preaxostyla</taxon>
        <taxon>Paratrimastigidae</taxon>
        <taxon>Paratrimastix</taxon>
    </lineage>
</organism>
<evidence type="ECO:0000256" key="1">
    <source>
        <dbReference type="ARBA" id="ARBA00022614"/>
    </source>
</evidence>
<keyword evidence="2" id="KW-0677">Repeat</keyword>
<keyword evidence="3" id="KW-0732">Signal</keyword>
<dbReference type="InterPro" id="IPR032675">
    <property type="entry name" value="LRR_dom_sf"/>
</dbReference>
<dbReference type="InterPro" id="IPR003591">
    <property type="entry name" value="Leu-rich_rpt_typical-subtyp"/>
</dbReference>
<feature type="chain" id="PRO_5046657484" evidence="3">
    <location>
        <begin position="35"/>
        <end position="574"/>
    </location>
</feature>
<evidence type="ECO:0000313" key="4">
    <source>
        <dbReference type="EMBL" id="KAJ4457718.1"/>
    </source>
</evidence>
<dbReference type="Proteomes" id="UP001141327">
    <property type="component" value="Unassembled WGS sequence"/>
</dbReference>
<dbReference type="InterPro" id="IPR052941">
    <property type="entry name" value="StomDev_PlantInt_Reg"/>
</dbReference>
<reference evidence="4" key="1">
    <citation type="journal article" date="2022" name="bioRxiv">
        <title>Genomics of Preaxostyla Flagellates Illuminates Evolutionary Transitions and the Path Towards Mitochondrial Loss.</title>
        <authorList>
            <person name="Novak L.V.F."/>
            <person name="Treitli S.C."/>
            <person name="Pyrih J."/>
            <person name="Halakuc P."/>
            <person name="Pipaliya S.V."/>
            <person name="Vacek V."/>
            <person name="Brzon O."/>
            <person name="Soukal P."/>
            <person name="Eme L."/>
            <person name="Dacks J.B."/>
            <person name="Karnkowska A."/>
            <person name="Elias M."/>
            <person name="Hampl V."/>
        </authorList>
    </citation>
    <scope>NUCLEOTIDE SEQUENCE</scope>
    <source>
        <strain evidence="4">RCP-MX</strain>
    </source>
</reference>
<dbReference type="Gene3D" id="3.80.10.10">
    <property type="entry name" value="Ribonuclease Inhibitor"/>
    <property type="match status" value="3"/>
</dbReference>
<dbReference type="SUPFAM" id="SSF52058">
    <property type="entry name" value="L domain-like"/>
    <property type="match status" value="1"/>
</dbReference>
<protein>
    <submittedName>
        <fullName evidence="4">Leucine rich repeat protein</fullName>
    </submittedName>
</protein>
<gene>
    <name evidence="4" type="ORF">PAPYR_6754</name>
</gene>
<accession>A0ABQ8UG23</accession>
<dbReference type="Pfam" id="PF00560">
    <property type="entry name" value="LRR_1"/>
    <property type="match status" value="1"/>
</dbReference>
<comment type="caution">
    <text evidence="4">The sequence shown here is derived from an EMBL/GenBank/DDBJ whole genome shotgun (WGS) entry which is preliminary data.</text>
</comment>
<evidence type="ECO:0000256" key="2">
    <source>
        <dbReference type="ARBA" id="ARBA00022737"/>
    </source>
</evidence>
<dbReference type="SMART" id="SM00369">
    <property type="entry name" value="LRR_TYP"/>
    <property type="match status" value="3"/>
</dbReference>
<evidence type="ECO:0000313" key="5">
    <source>
        <dbReference type="Proteomes" id="UP001141327"/>
    </source>
</evidence>
<sequence length="574" mass="61758">MKKAVQSPLGVGSDMFGPLGFLFVLVLAGVPVHADDHAALVQFYRYMDGPGWKYNTNWLSGTPCENAWYGVECTNGRVTGLYLTGNRLKGVFPDAFGDLDQLVSFDLSENQITGVLPATIKKLTHLMAVGLRKNKLSGAIPELPAAVAFLHLDFNSFDGALIPELAKMTGLAVLGLTNNRISGELPEYLGRFPNLGTLLLGGNAFTGPIPTSLQYLKKLSVLDLSNNKLTGVLPNIFDNMLSLTELDLFGNALEGDFPAGLQRCAGLVVLDMHANRFSGVLPPWLPSAFPSLLYLSGNQFHGFIPTAFEPTRRVPPSVDLSGNPFTCPIPYWASYTRATCQKSPAGEAPKALPAPARSAHGNDDRVKVEYYGEAKCPDMASLSEQFVQVQEAVGSIMDLTIGYIAEPLATYPTGFWHFSPLPSTLLHTAADHTGPPSHPRQPHAQGQSEAIGDMFELCALNKYPLAAALQYMHCLNQNQSRIPLPSDECAQALGLNATDLQTCAFEHGPALLTASAKQASAAGAVWSPTLYIAGKRSCLWDLFPCETPQGAPDIIKAICKQYQGAQPLPDACNL</sequence>
<keyword evidence="1" id="KW-0433">Leucine-rich repeat</keyword>
<dbReference type="PANTHER" id="PTHR48004:SF59">
    <property type="entry name" value="LEUCINE-RICH REPEAT-CONTAINING N-TERMINAL PLANT-TYPE DOMAIN-CONTAINING PROTEIN"/>
    <property type="match status" value="1"/>
</dbReference>